<dbReference type="OrthoDB" id="7833467at2"/>
<feature type="region of interest" description="Disordered" evidence="1">
    <location>
        <begin position="146"/>
        <end position="170"/>
    </location>
</feature>
<evidence type="ECO:0000313" key="4">
    <source>
        <dbReference type="Proteomes" id="UP000193077"/>
    </source>
</evidence>
<feature type="compositionally biased region" description="Low complexity" evidence="1">
    <location>
        <begin position="155"/>
        <end position="169"/>
    </location>
</feature>
<evidence type="ECO:0000313" key="3">
    <source>
        <dbReference type="EMBL" id="SLN65761.1"/>
    </source>
</evidence>
<dbReference type="Proteomes" id="UP000193077">
    <property type="component" value="Unassembled WGS sequence"/>
</dbReference>
<keyword evidence="2" id="KW-0812">Transmembrane</keyword>
<name>A0A1Y5TQ91_9RHOB</name>
<organism evidence="3 4">
    <name type="scientific">Falsiruegeria litorea R37</name>
    <dbReference type="NCBI Taxonomy" id="1200284"/>
    <lineage>
        <taxon>Bacteria</taxon>
        <taxon>Pseudomonadati</taxon>
        <taxon>Pseudomonadota</taxon>
        <taxon>Alphaproteobacteria</taxon>
        <taxon>Rhodobacterales</taxon>
        <taxon>Roseobacteraceae</taxon>
        <taxon>Falsiruegeria</taxon>
    </lineage>
</organism>
<reference evidence="3 4" key="1">
    <citation type="submission" date="2017-03" db="EMBL/GenBank/DDBJ databases">
        <authorList>
            <person name="Afonso C.L."/>
            <person name="Miller P.J."/>
            <person name="Scott M.A."/>
            <person name="Spackman E."/>
            <person name="Goraichik I."/>
            <person name="Dimitrov K.M."/>
            <person name="Suarez D.L."/>
            <person name="Swayne D.E."/>
        </authorList>
    </citation>
    <scope>NUCLEOTIDE SEQUENCE [LARGE SCALE GENOMIC DNA]</scope>
    <source>
        <strain evidence="3 4">CECT 7639</strain>
    </source>
</reference>
<sequence>MSGPSPDQHSAQTTPIGIYDKPKQAAITGIEVAAIALSVLWLGGAIAFFVFGPPVAEQMGGIGYLVAMLAVFMPVAMIWVAATAARSSRVMREESQRLQAAIDAIRHAYVTQQQRASVGQEPSVAKKLDEIAETARKTETTLATFSTKRRDSVRPAPAETEATVTDAADQGSLELGTPAEALSPPLPQDDFIRALNFPETAEDIEGFAALRRALKDRKAAQLIQAAQDVLTLLSQDGIYMDDLRPDMSRPEVWRQFAHGARGRAVAALGGVRDRSSLALTAGRMKQDPIFRDAAHHFLRKFDQMFTEFEAVADDAEISALSETRTARAFMLLGRVAGTFD</sequence>
<feature type="transmembrane region" description="Helical" evidence="2">
    <location>
        <begin position="25"/>
        <end position="50"/>
    </location>
</feature>
<protein>
    <submittedName>
        <fullName evidence="3">Uncharacterized protein</fullName>
    </submittedName>
</protein>
<evidence type="ECO:0000256" key="2">
    <source>
        <dbReference type="SAM" id="Phobius"/>
    </source>
</evidence>
<accession>A0A1Y5TQ91</accession>
<keyword evidence="4" id="KW-1185">Reference proteome</keyword>
<gene>
    <name evidence="3" type="ORF">TRL7639_03718</name>
</gene>
<dbReference type="RefSeq" id="WP_085797366.1">
    <property type="nucleotide sequence ID" value="NZ_FWFO01000004.1"/>
</dbReference>
<evidence type="ECO:0000256" key="1">
    <source>
        <dbReference type="SAM" id="MobiDB-lite"/>
    </source>
</evidence>
<keyword evidence="2" id="KW-1133">Transmembrane helix</keyword>
<dbReference type="EMBL" id="FWFO01000004">
    <property type="protein sequence ID" value="SLN65761.1"/>
    <property type="molecule type" value="Genomic_DNA"/>
</dbReference>
<keyword evidence="2" id="KW-0472">Membrane</keyword>
<feature type="transmembrane region" description="Helical" evidence="2">
    <location>
        <begin position="62"/>
        <end position="82"/>
    </location>
</feature>
<dbReference type="AlphaFoldDB" id="A0A1Y5TQ91"/>
<proteinExistence type="predicted"/>